<dbReference type="EMBL" id="CP003066">
    <property type="protein sequence ID" value="AGB19703.1"/>
    <property type="molecule type" value="Genomic_DNA"/>
</dbReference>
<keyword evidence="3" id="KW-1283">Bacterial microcompartment</keyword>
<reference evidence="4 5" key="1">
    <citation type="submission" date="2012-03" db="EMBL/GenBank/DDBJ databases">
        <title>Complete sequence of chromosome of Thermoanaerobacterium thermosaccharolyticum M0795.</title>
        <authorList>
            <consortium name="US DOE Joint Genome Institute"/>
            <person name="Lucas S."/>
            <person name="Han J."/>
            <person name="Lapidus A."/>
            <person name="Cheng J.-F."/>
            <person name="Goodwin L."/>
            <person name="Pitluck S."/>
            <person name="Peters L."/>
            <person name="Teshima H."/>
            <person name="Detter J.C."/>
            <person name="Han C."/>
            <person name="Tapia R."/>
            <person name="Land M."/>
            <person name="Hauser L."/>
            <person name="Kyrpides N."/>
            <person name="Ivanova N."/>
            <person name="Pagani I."/>
            <person name="Feinberg L."/>
            <person name="Folden J."/>
            <person name="Hogsett D."/>
            <person name="Shaw J."/>
            <person name="Woyke T."/>
        </authorList>
    </citation>
    <scope>NUCLEOTIDE SEQUENCE [LARGE SCALE GENOMIC DNA]</scope>
    <source>
        <strain evidence="4 5">M0795</strain>
    </source>
</reference>
<keyword evidence="2" id="KW-1282">Carboxysome</keyword>
<gene>
    <name evidence="4" type="ORF">Thethe_02118</name>
</gene>
<dbReference type="InterPro" id="IPR004992">
    <property type="entry name" value="EutN_CcmL"/>
</dbReference>
<evidence type="ECO:0000256" key="1">
    <source>
        <dbReference type="ARBA" id="ARBA00023587"/>
    </source>
</evidence>
<evidence type="ECO:0000256" key="3">
    <source>
        <dbReference type="ARBA" id="ARBA00024446"/>
    </source>
</evidence>
<dbReference type="SUPFAM" id="SSF159133">
    <property type="entry name" value="EutN/CcmL-like"/>
    <property type="match status" value="1"/>
</dbReference>
<name>L0ILG9_THETR</name>
<evidence type="ECO:0000256" key="2">
    <source>
        <dbReference type="ARBA" id="ARBA00023669"/>
    </source>
</evidence>
<dbReference type="CDD" id="cd01614">
    <property type="entry name" value="EutN_CcmL"/>
    <property type="match status" value="1"/>
</dbReference>
<dbReference type="InterPro" id="IPR036677">
    <property type="entry name" value="EutN_CcmL_sf"/>
</dbReference>
<organism evidence="4 5">
    <name type="scientific">Thermoanaerobacterium thermosaccharolyticum M0795</name>
    <dbReference type="NCBI Taxonomy" id="698948"/>
    <lineage>
        <taxon>Bacteria</taxon>
        <taxon>Bacillati</taxon>
        <taxon>Bacillota</taxon>
        <taxon>Clostridia</taxon>
        <taxon>Thermoanaerobacterales</taxon>
        <taxon>Thermoanaerobacteraceae</taxon>
        <taxon>Thermoanaerobacterium</taxon>
    </lineage>
</organism>
<dbReference type="RefSeq" id="WP_015312187.1">
    <property type="nucleotide sequence ID" value="NC_019970.1"/>
</dbReference>
<dbReference type="PANTHER" id="PTHR36539">
    <property type="entry name" value="ETHANOLAMINE UTILIZATION PROTEIN EUTN"/>
    <property type="match status" value="1"/>
</dbReference>
<dbReference type="HOGENOM" id="CLU_148498_2_2_9"/>
<protein>
    <submittedName>
        <fullName evidence="4">Carbon dioxide concentrating mechanism/carboxysome shell protein</fullName>
    </submittedName>
</protein>
<evidence type="ECO:0000313" key="5">
    <source>
        <dbReference type="Proteomes" id="UP000010845"/>
    </source>
</evidence>
<sequence length="110" mass="12230">MLLGRVIGNVISTRKDEKLVGYKLLIVQQIDFKCNPIRYPMVAVDTVGAGVGEYILLSTGSSARYSSGEKKESPIDLSIVGIIDNIEYDRNLDLDKEMSDSNENLYKDRG</sequence>
<accession>L0ILG9</accession>
<dbReference type="KEGG" id="tto:Thethe_02118"/>
<dbReference type="PATRIC" id="fig|698948.3.peg.2109"/>
<dbReference type="GO" id="GO:0031470">
    <property type="term" value="C:carboxysome"/>
    <property type="evidence" value="ECO:0007669"/>
    <property type="project" value="UniProtKB-SubCell"/>
</dbReference>
<dbReference type="PROSITE" id="PS51932">
    <property type="entry name" value="BMV"/>
    <property type="match status" value="1"/>
</dbReference>
<dbReference type="Pfam" id="PF03319">
    <property type="entry name" value="EutN_CcmL"/>
    <property type="match status" value="1"/>
</dbReference>
<evidence type="ECO:0000313" key="4">
    <source>
        <dbReference type="EMBL" id="AGB19703.1"/>
    </source>
</evidence>
<dbReference type="Proteomes" id="UP000010845">
    <property type="component" value="Chromosome"/>
</dbReference>
<comment type="subcellular location">
    <subcellularLocation>
        <location evidence="1">Carboxysome</location>
    </subcellularLocation>
</comment>
<proteinExistence type="predicted"/>
<dbReference type="AlphaFoldDB" id="L0ILG9"/>
<dbReference type="Gene3D" id="2.40.50.220">
    <property type="entry name" value="EutN/Ccml"/>
    <property type="match status" value="1"/>
</dbReference>